<feature type="binding site" evidence="12">
    <location>
        <position position="127"/>
    </location>
    <ligand>
        <name>NAD(+)</name>
        <dbReference type="ChEBI" id="CHEBI:57540"/>
    </ligand>
</feature>
<gene>
    <name evidence="14" type="primary">gldA_2</name>
    <name evidence="14" type="ORF">ERS137941_01820</name>
    <name evidence="15" type="ORF">I6I39_05265</name>
</gene>
<evidence type="ECO:0000256" key="4">
    <source>
        <dbReference type="ARBA" id="ARBA00023002"/>
    </source>
</evidence>
<dbReference type="Gene3D" id="3.40.50.1970">
    <property type="match status" value="1"/>
</dbReference>
<dbReference type="PROSITE" id="PS00060">
    <property type="entry name" value="ADH_IRON_2"/>
    <property type="match status" value="1"/>
</dbReference>
<dbReference type="PANTHER" id="PTHR43616">
    <property type="entry name" value="GLYCEROL DEHYDROGENASE"/>
    <property type="match status" value="1"/>
</dbReference>
<feature type="binding site" evidence="12">
    <location>
        <position position="131"/>
    </location>
    <ligand>
        <name>NAD(+)</name>
        <dbReference type="ChEBI" id="CHEBI:57540"/>
    </ligand>
</feature>
<dbReference type="Proteomes" id="UP000595309">
    <property type="component" value="Chromosome"/>
</dbReference>
<name>A0A0E1NKU7_YEREN</name>
<feature type="binding site" evidence="12">
    <location>
        <position position="37"/>
    </location>
    <ligand>
        <name>NAD(+)</name>
        <dbReference type="ChEBI" id="CHEBI:57540"/>
    </ligand>
</feature>
<feature type="binding site" evidence="11">
    <location>
        <position position="121"/>
    </location>
    <ligand>
        <name>glycerol</name>
        <dbReference type="ChEBI" id="CHEBI:17754"/>
    </ligand>
</feature>
<evidence type="ECO:0000313" key="15">
    <source>
        <dbReference type="EMBL" id="QQU48151.1"/>
    </source>
</evidence>
<dbReference type="EMBL" id="CP068146">
    <property type="protein sequence ID" value="QQU48151.1"/>
    <property type="molecule type" value="Genomic_DNA"/>
</dbReference>
<feature type="binding site" evidence="10">
    <location>
        <position position="171"/>
    </location>
    <ligand>
        <name>glycerol</name>
        <dbReference type="ChEBI" id="CHEBI:17754"/>
    </ligand>
</feature>
<evidence type="ECO:0000313" key="16">
    <source>
        <dbReference type="Proteomes" id="UP000048841"/>
    </source>
</evidence>
<dbReference type="SUPFAM" id="SSF56796">
    <property type="entry name" value="Dehydroquinate synthase-like"/>
    <property type="match status" value="1"/>
</dbReference>
<dbReference type="AlphaFoldDB" id="A0A0E1NKU7"/>
<dbReference type="Pfam" id="PF00465">
    <property type="entry name" value="Fe-ADH"/>
    <property type="match status" value="1"/>
</dbReference>
<dbReference type="FunFam" id="3.40.50.1970:FF:000005">
    <property type="entry name" value="Glycerol dehydrogenase"/>
    <property type="match status" value="1"/>
</dbReference>
<accession>A0A0E1NKU7</accession>
<feature type="domain" description="Alcohol dehydrogenase iron-type/glycerol dehydrogenase GldA" evidence="13">
    <location>
        <begin position="8"/>
        <end position="154"/>
    </location>
</feature>
<keyword evidence="3" id="KW-0319">Glycerol metabolism</keyword>
<dbReference type="PROSITE" id="PS00913">
    <property type="entry name" value="ADH_IRON_1"/>
    <property type="match status" value="1"/>
</dbReference>
<dbReference type="FunFam" id="1.20.1090.10:FF:000004">
    <property type="entry name" value="Glycerol dehydrogenase"/>
    <property type="match status" value="1"/>
</dbReference>
<dbReference type="OMA" id="CHEINHA"/>
<evidence type="ECO:0000256" key="11">
    <source>
        <dbReference type="PIRSR" id="PIRSR000112-2"/>
    </source>
</evidence>
<dbReference type="Gene3D" id="1.20.1090.10">
    <property type="entry name" value="Dehydroquinate synthase-like - alpha domain"/>
    <property type="match status" value="1"/>
</dbReference>
<dbReference type="InterPro" id="IPR016205">
    <property type="entry name" value="Glycerol_DH"/>
</dbReference>
<proteinExistence type="inferred from homology"/>
<evidence type="ECO:0000256" key="6">
    <source>
        <dbReference type="ARBA" id="ARBA00037918"/>
    </source>
</evidence>
<evidence type="ECO:0000256" key="1">
    <source>
        <dbReference type="ARBA" id="ARBA00007358"/>
    </source>
</evidence>
<evidence type="ECO:0000256" key="3">
    <source>
        <dbReference type="ARBA" id="ARBA00022798"/>
    </source>
</evidence>
<reference evidence="14 16" key="1">
    <citation type="submission" date="2015-03" db="EMBL/GenBank/DDBJ databases">
        <authorList>
            <person name="Murphy D."/>
        </authorList>
    </citation>
    <scope>NUCLEOTIDE SEQUENCE [LARGE SCALE GENOMIC DNA]</scope>
    <source>
        <strain evidence="14 16">IP26249</strain>
    </source>
</reference>
<dbReference type="EC" id="1.1.1.6" evidence="7"/>
<sequence>MLKVIQSPSKYIQGANALQSIGEFAKLLANNYFIIADDFVMKLTADAVGTSLRGSELENHFSRFNGECSRHEIERLTVELKKHKCNGVIGIGGGKTLDTAKAIAHYQHIPVIVVPTIASTDAPTSALSVIYTEQGEFAEYLIYPKNPDIVLMDTAIIAKAPVRLLISGMGDALSTYFEAQACFDAKAISMAGGASTLAAVTLARLCYETLLAEGYKAKLAVEAGVVTEAVERIIEANTYLSGIGFESSGLAAAHAIHNGFTVLEECHHLYHGEKVAFGTLTQLVLQNSSMEEIETVLSFCQQLGLPITLAEMGVSQDIERKIRAVAEASCAEGETIHNMPFAVTADSVYAAIIVADRLGQAFLN</sequence>
<dbReference type="GO" id="GO:0015980">
    <property type="term" value="P:energy derivation by oxidation of organic compounds"/>
    <property type="evidence" value="ECO:0007669"/>
    <property type="project" value="UniProtKB-ARBA"/>
</dbReference>
<comment type="cofactor">
    <cofactor evidence="10">
        <name>Zn(2+)</name>
        <dbReference type="ChEBI" id="CHEBI:29105"/>
    </cofactor>
    <text evidence="10">Binds 1 zinc ion per subunit.</text>
</comment>
<organism evidence="14 16">
    <name type="scientific">Yersinia enterocolitica</name>
    <dbReference type="NCBI Taxonomy" id="630"/>
    <lineage>
        <taxon>Bacteria</taxon>
        <taxon>Pseudomonadati</taxon>
        <taxon>Pseudomonadota</taxon>
        <taxon>Gammaproteobacteria</taxon>
        <taxon>Enterobacterales</taxon>
        <taxon>Yersiniaceae</taxon>
        <taxon>Yersinia</taxon>
    </lineage>
</organism>
<keyword evidence="10" id="KW-0862">Zinc</keyword>
<protein>
    <recommendedName>
        <fullName evidence="8">Glycerol dehydrogenase</fullName>
        <ecNumber evidence="7">1.1.1.6</ecNumber>
    </recommendedName>
</protein>
<reference evidence="15 17" key="2">
    <citation type="submission" date="2021-01" db="EMBL/GenBank/DDBJ databases">
        <title>FDA dAtabase for Regulatory Grade micrObial Sequences (FDA-ARGOS): Supporting development and validation of Infectious Disease Dx tests.</title>
        <authorList>
            <person name="Blissenbach B."/>
            <person name="Krut O."/>
            <person name="Tallon L."/>
            <person name="Sadzewicz L."/>
            <person name="Zhao X."/>
            <person name="Boylan J."/>
            <person name="Ott S."/>
            <person name="Bowen H."/>
            <person name="Vavikolanu K."/>
            <person name="Mehta A."/>
            <person name="Aluvathingal J."/>
            <person name="Nadendla S."/>
            <person name="Yan Y."/>
            <person name="Sichtig H."/>
        </authorList>
    </citation>
    <scope>NUCLEOTIDE SEQUENCE [LARGE SCALE GENOMIC DNA]</scope>
    <source>
        <strain evidence="15 17">FDAARGOS_1082</strain>
    </source>
</reference>
<feature type="binding site" evidence="12">
    <location>
        <begin position="94"/>
        <end position="98"/>
    </location>
    <ligand>
        <name>NAD(+)</name>
        <dbReference type="ChEBI" id="CHEBI:57540"/>
    </ligand>
</feature>
<evidence type="ECO:0000256" key="12">
    <source>
        <dbReference type="PIRSR" id="PIRSR000112-3"/>
    </source>
</evidence>
<dbReference type="RefSeq" id="WP_005159135.1">
    <property type="nucleotide sequence ID" value="NZ_CGBC01000010.1"/>
</dbReference>
<dbReference type="GO" id="GO:0005829">
    <property type="term" value="C:cytosol"/>
    <property type="evidence" value="ECO:0007669"/>
    <property type="project" value="TreeGrafter"/>
</dbReference>
<evidence type="ECO:0000256" key="10">
    <source>
        <dbReference type="PIRSR" id="PIRSR000112-1"/>
    </source>
</evidence>
<dbReference type="NCBIfam" id="NF006941">
    <property type="entry name" value="PRK09423.1"/>
    <property type="match status" value="1"/>
</dbReference>
<evidence type="ECO:0000256" key="5">
    <source>
        <dbReference type="ARBA" id="ARBA00023027"/>
    </source>
</evidence>
<feature type="binding site" evidence="10">
    <location>
        <position position="271"/>
    </location>
    <ligand>
        <name>glycerol</name>
        <dbReference type="ChEBI" id="CHEBI:17754"/>
    </ligand>
</feature>
<evidence type="ECO:0000313" key="14">
    <source>
        <dbReference type="EMBL" id="CFQ61395.1"/>
    </source>
</evidence>
<dbReference type="KEGG" id="yet:CH48_1061"/>
<comment type="catalytic activity">
    <reaction evidence="9">
        <text>glycerol + NAD(+) = dihydroxyacetone + NADH + H(+)</text>
        <dbReference type="Rhea" id="RHEA:13769"/>
        <dbReference type="ChEBI" id="CHEBI:15378"/>
        <dbReference type="ChEBI" id="CHEBI:16016"/>
        <dbReference type="ChEBI" id="CHEBI:17754"/>
        <dbReference type="ChEBI" id="CHEBI:57540"/>
        <dbReference type="ChEBI" id="CHEBI:57945"/>
        <dbReference type="EC" id="1.1.1.6"/>
    </reaction>
</comment>
<evidence type="ECO:0000259" key="13">
    <source>
        <dbReference type="Pfam" id="PF00465"/>
    </source>
</evidence>
<keyword evidence="4 14" id="KW-0560">Oxidoreductase</keyword>
<feature type="binding site" evidence="12">
    <location>
        <begin position="116"/>
        <end position="119"/>
    </location>
    <ligand>
        <name>NAD(+)</name>
        <dbReference type="ChEBI" id="CHEBI:57540"/>
    </ligand>
</feature>
<dbReference type="GO" id="GO:0046872">
    <property type="term" value="F:metal ion binding"/>
    <property type="evidence" value="ECO:0007669"/>
    <property type="project" value="UniProtKB-KW"/>
</dbReference>
<feature type="binding site" evidence="12">
    <location>
        <position position="125"/>
    </location>
    <ligand>
        <name>NAD(+)</name>
        <dbReference type="ChEBI" id="CHEBI:57540"/>
    </ligand>
</feature>
<evidence type="ECO:0000256" key="2">
    <source>
        <dbReference type="ARBA" id="ARBA00022723"/>
    </source>
</evidence>
<dbReference type="PATRIC" id="fig|630.129.peg.3710"/>
<dbReference type="InterPro" id="IPR001670">
    <property type="entry name" value="ADH_Fe/GldA"/>
</dbReference>
<keyword evidence="2 10" id="KW-0479">Metal-binding</keyword>
<dbReference type="PANTHER" id="PTHR43616:SF5">
    <property type="entry name" value="GLYCEROL DEHYDROGENASE 1"/>
    <property type="match status" value="1"/>
</dbReference>
<comment type="pathway">
    <text evidence="6">Polyol metabolism; glycerol fermentation; glycerone phosphate from glycerol (oxidative route): step 1/2.</text>
</comment>
<comment type="similarity">
    <text evidence="1">Belongs to the iron-containing alcohol dehydrogenase family.</text>
</comment>
<feature type="binding site" evidence="10">
    <location>
        <position position="254"/>
    </location>
    <ligand>
        <name>glycerol</name>
        <dbReference type="ChEBI" id="CHEBI:17754"/>
    </ligand>
</feature>
<evidence type="ECO:0000256" key="9">
    <source>
        <dbReference type="ARBA" id="ARBA00049006"/>
    </source>
</evidence>
<dbReference type="GeneID" id="31411704"/>
<dbReference type="PIRSF" id="PIRSF000112">
    <property type="entry name" value="Glycerol_dehydrogenase"/>
    <property type="match status" value="1"/>
</dbReference>
<evidence type="ECO:0000256" key="7">
    <source>
        <dbReference type="ARBA" id="ARBA00039147"/>
    </source>
</evidence>
<evidence type="ECO:0000313" key="17">
    <source>
        <dbReference type="Proteomes" id="UP000595309"/>
    </source>
</evidence>
<dbReference type="GO" id="GO:0008888">
    <property type="term" value="F:glycerol dehydrogenase (NAD+) activity"/>
    <property type="evidence" value="ECO:0007669"/>
    <property type="project" value="UniProtKB-EC"/>
</dbReference>
<dbReference type="EMBL" id="CGBR01000010">
    <property type="protein sequence ID" value="CFQ61395.1"/>
    <property type="molecule type" value="Genomic_DNA"/>
</dbReference>
<keyword evidence="5 12" id="KW-0520">NAD</keyword>
<dbReference type="InterPro" id="IPR018211">
    <property type="entry name" value="ADH_Fe_CS"/>
</dbReference>
<dbReference type="CDD" id="cd08170">
    <property type="entry name" value="GlyDH"/>
    <property type="match status" value="1"/>
</dbReference>
<dbReference type="GO" id="GO:0019563">
    <property type="term" value="P:glycerol catabolic process"/>
    <property type="evidence" value="ECO:0007669"/>
    <property type="project" value="UniProtKB-ARBA"/>
</dbReference>
<dbReference type="Proteomes" id="UP000048841">
    <property type="component" value="Unassembled WGS sequence"/>
</dbReference>
<evidence type="ECO:0000256" key="8">
    <source>
        <dbReference type="ARBA" id="ARBA00040132"/>
    </source>
</evidence>